<protein>
    <submittedName>
        <fullName evidence="4">Recombinase family protein</fullName>
    </submittedName>
</protein>
<evidence type="ECO:0000313" key="5">
    <source>
        <dbReference type="Proteomes" id="UP000515465"/>
    </source>
</evidence>
<keyword evidence="4" id="KW-0614">Plasmid</keyword>
<dbReference type="InterPro" id="IPR006119">
    <property type="entry name" value="Resolv_N"/>
</dbReference>
<dbReference type="Gene3D" id="3.90.1750.20">
    <property type="entry name" value="Putative Large Serine Recombinase, Chain B, Domain 2"/>
    <property type="match status" value="1"/>
</dbReference>
<dbReference type="Gene3D" id="3.40.50.1390">
    <property type="entry name" value="Resolvase, N-terminal catalytic domain"/>
    <property type="match status" value="1"/>
</dbReference>
<dbReference type="GO" id="GO:0000150">
    <property type="term" value="F:DNA strand exchange activity"/>
    <property type="evidence" value="ECO:0007669"/>
    <property type="project" value="InterPro"/>
</dbReference>
<dbReference type="PANTHER" id="PTHR30461">
    <property type="entry name" value="DNA-INVERTASE FROM LAMBDOID PROPHAGE"/>
    <property type="match status" value="1"/>
</dbReference>
<dbReference type="InterPro" id="IPR050639">
    <property type="entry name" value="SSR_resolvase"/>
</dbReference>
<evidence type="ECO:0000256" key="1">
    <source>
        <dbReference type="SAM" id="MobiDB-lite"/>
    </source>
</evidence>
<feature type="domain" description="Recombinase" evidence="3">
    <location>
        <begin position="166"/>
        <end position="311"/>
    </location>
</feature>
<dbReference type="InterPro" id="IPR041657">
    <property type="entry name" value="HTH_17"/>
</dbReference>
<accession>A0A7G6T550</accession>
<proteinExistence type="predicted"/>
<evidence type="ECO:0000259" key="2">
    <source>
        <dbReference type="PROSITE" id="PS51736"/>
    </source>
</evidence>
<dbReference type="Pfam" id="PF12728">
    <property type="entry name" value="HTH_17"/>
    <property type="match status" value="1"/>
</dbReference>
<reference evidence="5" key="1">
    <citation type="journal article" date="2020" name="Mol. Plant Microbe">
        <title>Rhizobial microsymbionts of the narrowly endemic Oxytropis species growing in Kamchatka are characterized by significant genetic diversity and possess a set of genes that are associated with T3SS and T6SS secretion systems and can affect the development of symbiosis.</title>
        <authorList>
            <person name="Safronova V."/>
            <person name="Guro P."/>
            <person name="Sazanova A."/>
            <person name="Kuznetsova I."/>
            <person name="Belimov A."/>
            <person name="Yakubov V."/>
            <person name="Chirak E."/>
            <person name="Afonin A."/>
            <person name="Gogolev Y."/>
            <person name="Andronov E."/>
            <person name="Tikhonovich I."/>
        </authorList>
    </citation>
    <scope>NUCLEOTIDE SEQUENCE [LARGE SCALE GENOMIC DNA]</scope>
    <source>
        <strain evidence="5">583</strain>
        <plasmid evidence="5">p_3</plasmid>
    </source>
</reference>
<dbReference type="AlphaFoldDB" id="A0A7G6T550"/>
<organism evidence="4 5">
    <name type="scientific">Mesorhizobium huakuii</name>
    <dbReference type="NCBI Taxonomy" id="28104"/>
    <lineage>
        <taxon>Bacteria</taxon>
        <taxon>Pseudomonadati</taxon>
        <taxon>Pseudomonadota</taxon>
        <taxon>Alphaproteobacteria</taxon>
        <taxon>Hyphomicrobiales</taxon>
        <taxon>Phyllobacteriaceae</taxon>
        <taxon>Mesorhizobium</taxon>
    </lineage>
</organism>
<dbReference type="GO" id="GO:0003677">
    <property type="term" value="F:DNA binding"/>
    <property type="evidence" value="ECO:0007669"/>
    <property type="project" value="InterPro"/>
</dbReference>
<dbReference type="PANTHER" id="PTHR30461:SF23">
    <property type="entry name" value="DNA RECOMBINASE-RELATED"/>
    <property type="match status" value="1"/>
</dbReference>
<dbReference type="RefSeq" id="WP_183465526.1">
    <property type="nucleotide sequence ID" value="NZ_CP050298.1"/>
</dbReference>
<dbReference type="Pfam" id="PF00239">
    <property type="entry name" value="Resolvase"/>
    <property type="match status" value="1"/>
</dbReference>
<dbReference type="InterPro" id="IPR025827">
    <property type="entry name" value="Zn_ribbon_recom_dom"/>
</dbReference>
<sequence length="689" mass="77293">MKITSDHLARGAYIYIRQSTVDQLANNHESRRRQYGLADRARALGWTDVTVIDDDLGRSGSGVSRPGFEKLLAAICEGRVGAVFAIEVSRLARNGRDWHTLIEFCGLVGTVIVDEDGTYEPRHPNDRLLLGMKGTMSELELSLLRARSMEALKQKARRGELFFTVAVGYVKVGRDKIEMDPDLRVREAIGLVFTRFAEMQSIRQVFLSLRSDQIALPYINPRISGQQHVLWKPPVYTTVSNLLTNPVYAGAYAFGRTGSRTIIENGRKRIVRGRRKARSDWAVLLVDHHEGYLSWADFERNQRLITDNANGKGMMVRGPVRKGEALLAGLLRCGHCGRRLLVGYNGAKGDVGRYKCDATRSNPDGDSCISFGALRVDEAVGAEIVRLLQPLGVEAAIQAIAQREHQSGEKQRQIELALEQARYEAIRARRQYDTVDPENRLVAHELERRWNGALAAVSALEEELEALVRQRPAALSAEERQRLLQMGADLEAAWHHPAATAVTRKRIIRVVLREVVAHVEGDQIHLLLHWQGGDHTRLTVRKNRRGQTRWSVEPETVELIRACARLMPDKAIAGLLNRAGKRTGRSNGWSQSRVRGFRNTHGIAVYRDGEWAERGEVTLTEAARMLNLSPATVLRQIRAGIIPAQQYCKGAPWVIKRRNIEDSHLIEHAGPRLNGPSSSNPEQKTFVFQ</sequence>
<dbReference type="PROSITE" id="PS51736">
    <property type="entry name" value="RECOMBINASES_3"/>
    <property type="match status" value="1"/>
</dbReference>
<feature type="domain" description="Resolvase/invertase-type recombinase catalytic" evidence="2">
    <location>
        <begin position="11"/>
        <end position="159"/>
    </location>
</feature>
<dbReference type="SMART" id="SM00857">
    <property type="entry name" value="Resolvase"/>
    <property type="match status" value="1"/>
</dbReference>
<dbReference type="Pfam" id="PF13408">
    <property type="entry name" value="Zn_ribbon_recom"/>
    <property type="match status" value="1"/>
</dbReference>
<dbReference type="SUPFAM" id="SSF53041">
    <property type="entry name" value="Resolvase-like"/>
    <property type="match status" value="1"/>
</dbReference>
<feature type="region of interest" description="Disordered" evidence="1">
    <location>
        <begin position="668"/>
        <end position="689"/>
    </location>
</feature>
<dbReference type="Pfam" id="PF07508">
    <property type="entry name" value="Recombinase"/>
    <property type="match status" value="1"/>
</dbReference>
<dbReference type="InterPro" id="IPR011109">
    <property type="entry name" value="DNA_bind_recombinase_dom"/>
</dbReference>
<dbReference type="EMBL" id="CP050298">
    <property type="protein sequence ID" value="QND61882.1"/>
    <property type="molecule type" value="Genomic_DNA"/>
</dbReference>
<geneLocation type="plasmid" evidence="4 5">
    <name>p_3</name>
</geneLocation>
<gene>
    <name evidence="4" type="ORF">HB778_37565</name>
</gene>
<evidence type="ECO:0000259" key="3">
    <source>
        <dbReference type="PROSITE" id="PS51737"/>
    </source>
</evidence>
<name>A0A7G6T550_9HYPH</name>
<dbReference type="CDD" id="cd00338">
    <property type="entry name" value="Ser_Recombinase"/>
    <property type="match status" value="1"/>
</dbReference>
<dbReference type="InterPro" id="IPR036162">
    <property type="entry name" value="Resolvase-like_N_sf"/>
</dbReference>
<dbReference type="Proteomes" id="UP000515465">
    <property type="component" value="Plasmid p_3"/>
</dbReference>
<dbReference type="InterPro" id="IPR038109">
    <property type="entry name" value="DNA_bind_recomb_sf"/>
</dbReference>
<evidence type="ECO:0000313" key="4">
    <source>
        <dbReference type="EMBL" id="QND61882.1"/>
    </source>
</evidence>
<dbReference type="PROSITE" id="PS51737">
    <property type="entry name" value="RECOMBINASE_DNA_BIND"/>
    <property type="match status" value="1"/>
</dbReference>
<feature type="compositionally biased region" description="Polar residues" evidence="1">
    <location>
        <begin position="675"/>
        <end position="689"/>
    </location>
</feature>